<dbReference type="AlphaFoldDB" id="X6LDQ7"/>
<proteinExistence type="predicted"/>
<reference evidence="2 3" key="1">
    <citation type="journal article" date="2013" name="Curr. Biol.">
        <title>The Genome of the Foraminiferan Reticulomyxa filosa.</title>
        <authorList>
            <person name="Glockner G."/>
            <person name="Hulsmann N."/>
            <person name="Schleicher M."/>
            <person name="Noegel A.A."/>
            <person name="Eichinger L."/>
            <person name="Gallinger C."/>
            <person name="Pawlowski J."/>
            <person name="Sierra R."/>
            <person name="Euteneuer U."/>
            <person name="Pillet L."/>
            <person name="Moustafa A."/>
            <person name="Platzer M."/>
            <person name="Groth M."/>
            <person name="Szafranski K."/>
            <person name="Schliwa M."/>
        </authorList>
    </citation>
    <scope>NUCLEOTIDE SEQUENCE [LARGE SCALE GENOMIC DNA]</scope>
</reference>
<dbReference type="Proteomes" id="UP000023152">
    <property type="component" value="Unassembled WGS sequence"/>
</dbReference>
<dbReference type="InterPro" id="IPR036859">
    <property type="entry name" value="CAP-Gly_dom_sf"/>
</dbReference>
<feature type="domain" description="CAP-Gly" evidence="1">
    <location>
        <begin position="56"/>
        <end position="91"/>
    </location>
</feature>
<organism evidence="2 3">
    <name type="scientific">Reticulomyxa filosa</name>
    <dbReference type="NCBI Taxonomy" id="46433"/>
    <lineage>
        <taxon>Eukaryota</taxon>
        <taxon>Sar</taxon>
        <taxon>Rhizaria</taxon>
        <taxon>Retaria</taxon>
        <taxon>Foraminifera</taxon>
        <taxon>Monothalamids</taxon>
        <taxon>Reticulomyxidae</taxon>
        <taxon>Reticulomyxa</taxon>
    </lineage>
</organism>
<name>X6LDQ7_RETFI</name>
<keyword evidence="3" id="KW-1185">Reference proteome</keyword>
<comment type="caution">
    <text evidence="2">The sequence shown here is derived from an EMBL/GenBank/DDBJ whole genome shotgun (WGS) entry which is preliminary data.</text>
</comment>
<dbReference type="OrthoDB" id="2130750at2759"/>
<gene>
    <name evidence="2" type="ORF">RFI_37981</name>
</gene>
<dbReference type="Gene3D" id="2.30.30.190">
    <property type="entry name" value="CAP Gly-rich-like domain"/>
    <property type="match status" value="1"/>
</dbReference>
<protein>
    <recommendedName>
        <fullName evidence="1">CAP-Gly domain-containing protein</fullName>
    </recommendedName>
</protein>
<evidence type="ECO:0000313" key="2">
    <source>
        <dbReference type="EMBL" id="ETN99490.1"/>
    </source>
</evidence>
<dbReference type="Pfam" id="PF01302">
    <property type="entry name" value="CAP_GLY"/>
    <property type="match status" value="1"/>
</dbReference>
<dbReference type="EMBL" id="ASPP01043757">
    <property type="protein sequence ID" value="ETN99490.1"/>
    <property type="molecule type" value="Genomic_DNA"/>
</dbReference>
<sequence length="108" mass="12631">MAFENFDVANLGTYFEEQDYVITSDRHKGIQMDTTATCVKKSIFMAKQIFWIASGFGVQLDNLHYNANDGTVNNKVYFVTKQDRGFFVRPESTKMTELWKDWTFQEMC</sequence>
<dbReference type="InterPro" id="IPR000938">
    <property type="entry name" value="CAP-Gly_domain"/>
</dbReference>
<evidence type="ECO:0000313" key="3">
    <source>
        <dbReference type="Proteomes" id="UP000023152"/>
    </source>
</evidence>
<dbReference type="SUPFAM" id="SSF74924">
    <property type="entry name" value="Cap-Gly domain"/>
    <property type="match status" value="1"/>
</dbReference>
<accession>X6LDQ7</accession>
<evidence type="ECO:0000259" key="1">
    <source>
        <dbReference type="Pfam" id="PF01302"/>
    </source>
</evidence>